<dbReference type="GO" id="GO:0016491">
    <property type="term" value="F:oxidoreductase activity"/>
    <property type="evidence" value="ECO:0007669"/>
    <property type="project" value="InterPro"/>
</dbReference>
<dbReference type="InterPro" id="IPR036249">
    <property type="entry name" value="Thioredoxin-like_sf"/>
</dbReference>
<gene>
    <name evidence="2" type="ORF">QBC47DRAFT_387688</name>
</gene>
<reference evidence="2" key="1">
    <citation type="submission" date="2023-06" db="EMBL/GenBank/DDBJ databases">
        <title>Genome-scale phylogeny and comparative genomics of the fungal order Sordariales.</title>
        <authorList>
            <consortium name="Lawrence Berkeley National Laboratory"/>
            <person name="Hensen N."/>
            <person name="Bonometti L."/>
            <person name="Westerberg I."/>
            <person name="Brannstrom I.O."/>
            <person name="Guillou S."/>
            <person name="Cros-Aarteil S."/>
            <person name="Calhoun S."/>
            <person name="Haridas S."/>
            <person name="Kuo A."/>
            <person name="Mondo S."/>
            <person name="Pangilinan J."/>
            <person name="Riley R."/>
            <person name="Labutti K."/>
            <person name="Andreopoulos B."/>
            <person name="Lipzen A."/>
            <person name="Chen C."/>
            <person name="Yanf M."/>
            <person name="Daum C."/>
            <person name="Ng V."/>
            <person name="Clum A."/>
            <person name="Steindorff A."/>
            <person name="Ohm R."/>
            <person name="Martin F."/>
            <person name="Silar P."/>
            <person name="Natvig D."/>
            <person name="Lalanne C."/>
            <person name="Gautier V."/>
            <person name="Ament-Velasquez S.L."/>
            <person name="Kruys A."/>
            <person name="Hutchinson M.I."/>
            <person name="Powell A.J."/>
            <person name="Barry K."/>
            <person name="Miller A.N."/>
            <person name="Grigoriev I.V."/>
            <person name="Debuchy R."/>
            <person name="Gladieux P."/>
            <person name="Thoren M.H."/>
            <person name="Johannesson H."/>
        </authorList>
    </citation>
    <scope>NUCLEOTIDE SEQUENCE</scope>
    <source>
        <strain evidence="2">PSN4</strain>
    </source>
</reference>
<dbReference type="PANTHER" id="PTHR13887">
    <property type="entry name" value="GLUTATHIONE S-TRANSFERASE KAPPA"/>
    <property type="match status" value="1"/>
</dbReference>
<sequence>MTTFNIKVVSDAICPWCYLGKVRLEKAISIYQKTVPGGDKDSFKISWHPFYLDPALPKTPVDNKTHLANKFGPGRAAMIMARLQSMGAAEGLNFTMEGKVGNTRDAHRLVQLAKTKSNELENKVILELFKSYFEQGGDITSLDMLTSAGERAGLDKSEVRKWLEDGKGGDAVDREVEEAYRKGISGVPNFTINDRYDLSGAQEPETFVAEFLRAKQSALGVSTTSSEGMTC</sequence>
<evidence type="ECO:0000313" key="3">
    <source>
        <dbReference type="Proteomes" id="UP001239445"/>
    </source>
</evidence>
<dbReference type="PANTHER" id="PTHR13887:SF41">
    <property type="entry name" value="THIOREDOXIN SUPERFAMILY PROTEIN"/>
    <property type="match status" value="1"/>
</dbReference>
<dbReference type="AlphaFoldDB" id="A0AAJ0F347"/>
<protein>
    <submittedName>
        <fullName evidence="2">DSBA-like thioredoxin domain-containing protein</fullName>
    </submittedName>
</protein>
<organism evidence="2 3">
    <name type="scientific">Echria macrotheca</name>
    <dbReference type="NCBI Taxonomy" id="438768"/>
    <lineage>
        <taxon>Eukaryota</taxon>
        <taxon>Fungi</taxon>
        <taxon>Dikarya</taxon>
        <taxon>Ascomycota</taxon>
        <taxon>Pezizomycotina</taxon>
        <taxon>Sordariomycetes</taxon>
        <taxon>Sordariomycetidae</taxon>
        <taxon>Sordariales</taxon>
        <taxon>Schizotheciaceae</taxon>
        <taxon>Echria</taxon>
    </lineage>
</organism>
<dbReference type="Pfam" id="PF01323">
    <property type="entry name" value="DSBA"/>
    <property type="match status" value="1"/>
</dbReference>
<evidence type="ECO:0000313" key="2">
    <source>
        <dbReference type="EMBL" id="KAK1753071.1"/>
    </source>
</evidence>
<dbReference type="SUPFAM" id="SSF52833">
    <property type="entry name" value="Thioredoxin-like"/>
    <property type="match status" value="1"/>
</dbReference>
<name>A0AAJ0F347_9PEZI</name>
<comment type="caution">
    <text evidence="2">The sequence shown here is derived from an EMBL/GenBank/DDBJ whole genome shotgun (WGS) entry which is preliminary data.</text>
</comment>
<dbReference type="Gene3D" id="3.40.30.10">
    <property type="entry name" value="Glutaredoxin"/>
    <property type="match status" value="1"/>
</dbReference>
<dbReference type="EMBL" id="MU839838">
    <property type="protein sequence ID" value="KAK1753071.1"/>
    <property type="molecule type" value="Genomic_DNA"/>
</dbReference>
<proteinExistence type="predicted"/>
<dbReference type="CDD" id="cd03024">
    <property type="entry name" value="DsbA_FrnE"/>
    <property type="match status" value="1"/>
</dbReference>
<dbReference type="Proteomes" id="UP001239445">
    <property type="component" value="Unassembled WGS sequence"/>
</dbReference>
<accession>A0AAJ0F347</accession>
<evidence type="ECO:0000259" key="1">
    <source>
        <dbReference type="Pfam" id="PF01323"/>
    </source>
</evidence>
<dbReference type="InterPro" id="IPR001853">
    <property type="entry name" value="DSBA-like_thioredoxin_dom"/>
</dbReference>
<feature type="domain" description="DSBA-like thioredoxin" evidence="1">
    <location>
        <begin position="6"/>
        <end position="209"/>
    </location>
</feature>
<keyword evidence="3" id="KW-1185">Reference proteome</keyword>